<evidence type="ECO:0000313" key="2">
    <source>
        <dbReference type="EMBL" id="PJA10525.1"/>
    </source>
</evidence>
<feature type="non-terminal residue" evidence="2">
    <location>
        <position position="89"/>
    </location>
</feature>
<evidence type="ECO:0008006" key="4">
    <source>
        <dbReference type="Google" id="ProtNLM"/>
    </source>
</evidence>
<accession>A0A2M7W154</accession>
<dbReference type="AlphaFoldDB" id="A0A2M7W154"/>
<keyword evidence="1" id="KW-0812">Transmembrane</keyword>
<organism evidence="2 3">
    <name type="scientific">Candidatus Falkowbacteria bacterium CG_4_10_14_0_2_um_filter_41_15</name>
    <dbReference type="NCBI Taxonomy" id="1974554"/>
    <lineage>
        <taxon>Bacteria</taxon>
        <taxon>Candidatus Falkowiibacteriota</taxon>
    </lineage>
</organism>
<dbReference type="EMBL" id="PFPX01000005">
    <property type="protein sequence ID" value="PJA10525.1"/>
    <property type="molecule type" value="Genomic_DNA"/>
</dbReference>
<sequence>MKKVFPLKFKTIIWALFYILIFALLLKHSYAYLDPDFGWHLKTGQEIITTGQVPSINYVNYTLLGESWVDHEWLANAAVYWIFTNWGYL</sequence>
<dbReference type="Proteomes" id="UP000228743">
    <property type="component" value="Unassembled WGS sequence"/>
</dbReference>
<gene>
    <name evidence="2" type="ORF">COX68_00270</name>
</gene>
<keyword evidence="1" id="KW-1133">Transmembrane helix</keyword>
<comment type="caution">
    <text evidence="2">The sequence shown here is derived from an EMBL/GenBank/DDBJ whole genome shotgun (WGS) entry which is preliminary data.</text>
</comment>
<feature type="transmembrane region" description="Helical" evidence="1">
    <location>
        <begin position="12"/>
        <end position="33"/>
    </location>
</feature>
<reference evidence="3" key="1">
    <citation type="submission" date="2017-09" db="EMBL/GenBank/DDBJ databases">
        <title>Depth-based differentiation of microbial function through sediment-hosted aquifers and enrichment of novel symbionts in the deep terrestrial subsurface.</title>
        <authorList>
            <person name="Probst A.J."/>
            <person name="Ladd B."/>
            <person name="Jarett J.K."/>
            <person name="Geller-Mcgrath D.E."/>
            <person name="Sieber C.M.K."/>
            <person name="Emerson J.B."/>
            <person name="Anantharaman K."/>
            <person name="Thomas B.C."/>
            <person name="Malmstrom R."/>
            <person name="Stieglmeier M."/>
            <person name="Klingl A."/>
            <person name="Woyke T."/>
            <person name="Ryan C.M."/>
            <person name="Banfield J.F."/>
        </authorList>
    </citation>
    <scope>NUCLEOTIDE SEQUENCE [LARGE SCALE GENOMIC DNA]</scope>
</reference>
<evidence type="ECO:0000313" key="3">
    <source>
        <dbReference type="Proteomes" id="UP000228743"/>
    </source>
</evidence>
<name>A0A2M7W154_9BACT</name>
<protein>
    <recommendedName>
        <fullName evidence="4">Glycosyltransferase RgtA/B/C/D-like domain-containing protein</fullName>
    </recommendedName>
</protein>
<proteinExistence type="predicted"/>
<keyword evidence="1" id="KW-0472">Membrane</keyword>
<evidence type="ECO:0000256" key="1">
    <source>
        <dbReference type="SAM" id="Phobius"/>
    </source>
</evidence>